<gene>
    <name evidence="2" type="ORF">MGWOODY_XGa1819</name>
</gene>
<protein>
    <recommendedName>
        <fullName evidence="1">DUF6817 domain-containing protein</fullName>
    </recommendedName>
</protein>
<dbReference type="PANTHER" id="PTHR37391:SF2">
    <property type="entry name" value="E3 UBIQUITIN-PROTEIN LIGASE"/>
    <property type="match status" value="1"/>
</dbReference>
<accession>A0A160TYA5</accession>
<name>A0A160TYA5_9ZZZZ</name>
<dbReference type="AlphaFoldDB" id="A0A160TYA5"/>
<proteinExistence type="predicted"/>
<dbReference type="EMBL" id="CZRL01000106">
    <property type="protein sequence ID" value="CUS54829.1"/>
    <property type="molecule type" value="Genomic_DNA"/>
</dbReference>
<feature type="domain" description="DUF6817" evidence="1">
    <location>
        <begin position="18"/>
        <end position="100"/>
    </location>
</feature>
<reference evidence="2" key="1">
    <citation type="submission" date="2015-10" db="EMBL/GenBank/DDBJ databases">
        <authorList>
            <person name="Gilbert D.G."/>
        </authorList>
    </citation>
    <scope>NUCLEOTIDE SEQUENCE</scope>
</reference>
<organism evidence="2">
    <name type="scientific">hydrothermal vent metagenome</name>
    <dbReference type="NCBI Taxonomy" id="652676"/>
    <lineage>
        <taxon>unclassified sequences</taxon>
        <taxon>metagenomes</taxon>
        <taxon>ecological metagenomes</taxon>
    </lineage>
</organism>
<evidence type="ECO:0000313" key="2">
    <source>
        <dbReference type="EMBL" id="CUS54829.1"/>
    </source>
</evidence>
<evidence type="ECO:0000259" key="1">
    <source>
        <dbReference type="Pfam" id="PF20680"/>
    </source>
</evidence>
<dbReference type="Pfam" id="PF20680">
    <property type="entry name" value="DUF6817"/>
    <property type="match status" value="1"/>
</dbReference>
<sequence length="199" mass="23190">MNDQSSTHSFKALTQYFQRVEAVDVPHTGKSYLAHGIGVYRDLKAWGWAETAARAGLFHSIYGTEIFQEFTLPLSQRDEIRSMIGDHAEFLCYLNCALERRHFDTEVARGFGPYRIKDRFEYSLIDLTNTVFLELCELHLCDWLEQVTRAKGWDYRRRGYRQIALQLGGTGLQKYKTVFDRAPEQVWFDGYLWPESAKG</sequence>
<dbReference type="InterPro" id="IPR049202">
    <property type="entry name" value="DUF6817"/>
</dbReference>
<dbReference type="PANTHER" id="PTHR37391">
    <property type="entry name" value="E3 UBIQUITIN-PROTEIN LIGASE"/>
    <property type="match status" value="1"/>
</dbReference>